<name>A0A7G9V1Y4_9CAUD</name>
<dbReference type="Proteomes" id="UP000516132">
    <property type="component" value="Segment"/>
</dbReference>
<evidence type="ECO:0000313" key="1">
    <source>
        <dbReference type="EMBL" id="QNO00290.1"/>
    </source>
</evidence>
<accession>A0A7G9V1Y4</accession>
<protein>
    <submittedName>
        <fullName evidence="1">Uncharacterized protein</fullName>
    </submittedName>
</protein>
<keyword evidence="2" id="KW-1185">Reference proteome</keyword>
<proteinExistence type="predicted"/>
<evidence type="ECO:0000313" key="2">
    <source>
        <dbReference type="Proteomes" id="UP000516132"/>
    </source>
</evidence>
<sequence length="116" mass="13499">MDIVSLEDLIKLAGGKGPRRMPHAKLVKDWWPKPNIRTIPEKYWGDKWSNNRGILHKYECHSFSHIGFHSGGYRGVQTDPNLPGNVCLAYGETPEQAYDQWCEVFNVWNDKEDWVK</sequence>
<organism evidence="1 2">
    <name type="scientific">Pseudomonas phage phiPsa315</name>
    <dbReference type="NCBI Taxonomy" id="1460363"/>
    <lineage>
        <taxon>Viruses</taxon>
        <taxon>Duplodnaviria</taxon>
        <taxon>Heunggongvirae</taxon>
        <taxon>Uroviricota</taxon>
        <taxon>Caudoviricetes</taxon>
        <taxon>Vandenendeviridae</taxon>
        <taxon>Gorskivirinae</taxon>
        <taxon>Otagovirus</taxon>
        <taxon>Otagovirus psa315</taxon>
    </lineage>
</organism>
<gene>
    <name evidence="1" type="ORF">phiPsa315_008</name>
</gene>
<reference evidence="1 2" key="1">
    <citation type="submission" date="2020-06" db="EMBL/GenBank/DDBJ databases">
        <title>Characterization of Pseudomonas phiPsa374-like phages.</title>
        <authorList>
            <person name="Warring S."/>
            <person name="Malone L.M."/>
            <person name="Easingwood R.A."/>
            <person name="Rigano L."/>
            <person name="Frampton R.A."/>
            <person name="Lopez Acedo E."/>
            <person name="Templeton M.D."/>
            <person name="Kleffmann T."/>
            <person name="Bostina M."/>
            <person name="Fineran P.C."/>
        </authorList>
    </citation>
    <scope>NUCLEOTIDE SEQUENCE [LARGE SCALE GENOMIC DNA]</scope>
</reference>
<dbReference type="EMBL" id="MT670419">
    <property type="protein sequence ID" value="QNO00290.1"/>
    <property type="molecule type" value="Genomic_DNA"/>
</dbReference>